<gene>
    <name evidence="5 7" type="primary">rplD</name>
    <name evidence="7" type="ORF">THIAE_00760</name>
</gene>
<dbReference type="InterPro" id="IPR013005">
    <property type="entry name" value="Ribosomal_uL4-like"/>
</dbReference>
<dbReference type="RefSeq" id="WP_025299248.1">
    <property type="nucleotide sequence ID" value="NZ_CP007030.1"/>
</dbReference>
<dbReference type="GO" id="GO:0003735">
    <property type="term" value="F:structural constituent of ribosome"/>
    <property type="evidence" value="ECO:0007669"/>
    <property type="project" value="InterPro"/>
</dbReference>
<dbReference type="HAMAP" id="MF_01328_B">
    <property type="entry name" value="Ribosomal_uL4_B"/>
    <property type="match status" value="1"/>
</dbReference>
<evidence type="ECO:0000256" key="1">
    <source>
        <dbReference type="ARBA" id="ARBA00010528"/>
    </source>
</evidence>
<dbReference type="KEGG" id="tao:THIAE_00760"/>
<dbReference type="InParanoid" id="W0DU00"/>
<comment type="function">
    <text evidence="5">Forms part of the polypeptide exit tunnel.</text>
</comment>
<proteinExistence type="inferred from homology"/>
<evidence type="ECO:0000256" key="4">
    <source>
        <dbReference type="ARBA" id="ARBA00035244"/>
    </source>
</evidence>
<evidence type="ECO:0000313" key="8">
    <source>
        <dbReference type="Proteomes" id="UP000005380"/>
    </source>
</evidence>
<dbReference type="PANTHER" id="PTHR10746">
    <property type="entry name" value="50S RIBOSOMAL PROTEIN L4"/>
    <property type="match status" value="1"/>
</dbReference>
<keyword evidence="2 5" id="KW-0689">Ribosomal protein</keyword>
<dbReference type="Proteomes" id="UP000005380">
    <property type="component" value="Chromosome"/>
</dbReference>
<accession>W0DU00</accession>
<keyword evidence="5" id="KW-0699">rRNA-binding</keyword>
<evidence type="ECO:0000256" key="6">
    <source>
        <dbReference type="SAM" id="MobiDB-lite"/>
    </source>
</evidence>
<dbReference type="EMBL" id="CP007030">
    <property type="protein sequence ID" value="AHF00474.1"/>
    <property type="molecule type" value="Genomic_DNA"/>
</dbReference>
<dbReference type="GO" id="GO:1990904">
    <property type="term" value="C:ribonucleoprotein complex"/>
    <property type="evidence" value="ECO:0007669"/>
    <property type="project" value="UniProtKB-KW"/>
</dbReference>
<dbReference type="NCBIfam" id="TIGR03953">
    <property type="entry name" value="rplD_bact"/>
    <property type="match status" value="1"/>
</dbReference>
<comment type="similarity">
    <text evidence="1 5">Belongs to the universal ribosomal protein uL4 family.</text>
</comment>
<keyword evidence="8" id="KW-1185">Reference proteome</keyword>
<dbReference type="AlphaFoldDB" id="W0DU00"/>
<keyword evidence="5" id="KW-0694">RNA-binding</keyword>
<dbReference type="PANTHER" id="PTHR10746:SF6">
    <property type="entry name" value="LARGE RIBOSOMAL SUBUNIT PROTEIN UL4M"/>
    <property type="match status" value="1"/>
</dbReference>
<dbReference type="GO" id="GO:0019843">
    <property type="term" value="F:rRNA binding"/>
    <property type="evidence" value="ECO:0007669"/>
    <property type="project" value="UniProtKB-UniRule"/>
</dbReference>
<dbReference type="Pfam" id="PF00573">
    <property type="entry name" value="Ribosomal_L4"/>
    <property type="match status" value="1"/>
</dbReference>
<comment type="function">
    <text evidence="5">One of the primary rRNA binding proteins, this protein initially binds near the 5'-end of the 23S rRNA. It is important during the early stages of 50S assembly. It makes multiple contacts with different domains of the 23S rRNA in the assembled 50S subunit and ribosome.</text>
</comment>
<dbReference type="STRING" id="717772.THIAE_00760"/>
<evidence type="ECO:0000256" key="3">
    <source>
        <dbReference type="ARBA" id="ARBA00023274"/>
    </source>
</evidence>
<dbReference type="HOGENOM" id="CLU_041575_5_2_6"/>
<sequence>MELATGNQKGSVGVSDAVFGVDFNETLVHQVVVAYMAGARSGTKKQKTRSEVRGGGIKPWRQKGTGRARAGTIRSPLWVGGGRAFPGQNRDFSQKVNKKMYRGAMKSILSELNRNGRLIVVDDFKVEAPKTREFKAKLAQLGVTDVLVVTEAFDEYLYLSSRNLYQADVCDVASIDPLSLVGFKNVVVTQGAIKQLEEKYA</sequence>
<dbReference type="InterPro" id="IPR002136">
    <property type="entry name" value="Ribosomal_uL4"/>
</dbReference>
<name>W0DU00_9GAMM</name>
<organism evidence="7 8">
    <name type="scientific">Thiomicrospira aerophila AL3</name>
    <dbReference type="NCBI Taxonomy" id="717772"/>
    <lineage>
        <taxon>Bacteria</taxon>
        <taxon>Pseudomonadati</taxon>
        <taxon>Pseudomonadota</taxon>
        <taxon>Gammaproteobacteria</taxon>
        <taxon>Thiotrichales</taxon>
        <taxon>Piscirickettsiaceae</taxon>
        <taxon>Thiomicrospira</taxon>
    </lineage>
</organism>
<keyword evidence="3 5" id="KW-0687">Ribonucleoprotein</keyword>
<dbReference type="InterPro" id="IPR023574">
    <property type="entry name" value="Ribosomal_uL4_dom_sf"/>
</dbReference>
<dbReference type="Gene3D" id="3.40.1370.10">
    <property type="match status" value="1"/>
</dbReference>
<dbReference type="FunCoup" id="W0DU00">
    <property type="interactions" value="654"/>
</dbReference>
<evidence type="ECO:0000256" key="5">
    <source>
        <dbReference type="HAMAP-Rule" id="MF_01328"/>
    </source>
</evidence>
<feature type="region of interest" description="Disordered" evidence="6">
    <location>
        <begin position="43"/>
        <end position="65"/>
    </location>
</feature>
<dbReference type="SUPFAM" id="SSF52166">
    <property type="entry name" value="Ribosomal protein L4"/>
    <property type="match status" value="1"/>
</dbReference>
<dbReference type="eggNOG" id="COG0088">
    <property type="taxonomic scope" value="Bacteria"/>
</dbReference>
<evidence type="ECO:0000313" key="7">
    <source>
        <dbReference type="EMBL" id="AHF00474.1"/>
    </source>
</evidence>
<dbReference type="GO" id="GO:0005840">
    <property type="term" value="C:ribosome"/>
    <property type="evidence" value="ECO:0007669"/>
    <property type="project" value="UniProtKB-KW"/>
</dbReference>
<comment type="subunit">
    <text evidence="5">Part of the 50S ribosomal subunit.</text>
</comment>
<reference evidence="7 8" key="1">
    <citation type="submission" date="2013-12" db="EMBL/GenBank/DDBJ databases">
        <authorList>
            <consortium name="DOE Joint Genome Institute"/>
            <person name="Kappler U."/>
            <person name="Huntemann M."/>
            <person name="Han J."/>
            <person name="Chen A."/>
            <person name="Kyrpides N."/>
            <person name="Mavromatis K."/>
            <person name="Markowitz V."/>
            <person name="Palaniappan K."/>
            <person name="Ivanova N."/>
            <person name="Schaumberg A."/>
            <person name="Pati A."/>
            <person name="Liolios K."/>
            <person name="Nordberg H.P."/>
            <person name="Cantor M.N."/>
            <person name="Hua S.X."/>
            <person name="Woyke T."/>
        </authorList>
    </citation>
    <scope>NUCLEOTIDE SEQUENCE [LARGE SCALE GENOMIC DNA]</scope>
    <source>
        <strain evidence="8">AL2</strain>
    </source>
</reference>
<dbReference type="GO" id="GO:0006412">
    <property type="term" value="P:translation"/>
    <property type="evidence" value="ECO:0007669"/>
    <property type="project" value="UniProtKB-UniRule"/>
</dbReference>
<protein>
    <recommendedName>
        <fullName evidence="4 5">Large ribosomal subunit protein uL4</fullName>
    </recommendedName>
</protein>
<evidence type="ECO:0000256" key="2">
    <source>
        <dbReference type="ARBA" id="ARBA00022980"/>
    </source>
</evidence>